<evidence type="ECO:0000313" key="1">
    <source>
        <dbReference type="EMBL" id="EEN62533.1"/>
    </source>
</evidence>
<reference evidence="1" key="1">
    <citation type="journal article" date="2008" name="Nature">
        <title>The amphioxus genome and the evolution of the chordate karyotype.</title>
        <authorList>
            <consortium name="US DOE Joint Genome Institute (JGI-PGF)"/>
            <person name="Putnam N.H."/>
            <person name="Butts T."/>
            <person name="Ferrier D.E.K."/>
            <person name="Furlong R.F."/>
            <person name="Hellsten U."/>
            <person name="Kawashima T."/>
            <person name="Robinson-Rechavi M."/>
            <person name="Shoguchi E."/>
            <person name="Terry A."/>
            <person name="Yu J.-K."/>
            <person name="Benito-Gutierrez E.L."/>
            <person name="Dubchak I."/>
            <person name="Garcia-Fernandez J."/>
            <person name="Gibson-Brown J.J."/>
            <person name="Grigoriev I.V."/>
            <person name="Horton A.C."/>
            <person name="de Jong P.J."/>
            <person name="Jurka J."/>
            <person name="Kapitonov V.V."/>
            <person name="Kohara Y."/>
            <person name="Kuroki Y."/>
            <person name="Lindquist E."/>
            <person name="Lucas S."/>
            <person name="Osoegawa K."/>
            <person name="Pennacchio L.A."/>
            <person name="Salamov A.A."/>
            <person name="Satou Y."/>
            <person name="Sauka-Spengler T."/>
            <person name="Schmutz J."/>
            <person name="Shin-I T."/>
            <person name="Toyoda A."/>
            <person name="Bronner-Fraser M."/>
            <person name="Fujiyama A."/>
            <person name="Holland L.Z."/>
            <person name="Holland P.W.H."/>
            <person name="Satoh N."/>
            <person name="Rokhsar D.S."/>
        </authorList>
    </citation>
    <scope>NUCLEOTIDE SEQUENCE [LARGE SCALE GENOMIC DNA]</scope>
    <source>
        <strain evidence="1">S238N-H82</strain>
        <tissue evidence="1">Testes</tissue>
    </source>
</reference>
<dbReference type="AlphaFoldDB" id="C3YB71"/>
<protein>
    <submittedName>
        <fullName evidence="1">Uncharacterized protein</fullName>
    </submittedName>
</protein>
<sequence>MDADCWPGADSKPIRHPSKTSDIVIPDWELQYPFDPLGAAKKRISSVHWRGASPAPVGPVPSVEDVACKGLWASPQQLKFPDPETFMAENIHNHCDYWQELARKVGVENGEVIRWASEGVDLEEYFRPFKGQRTIKRICLLESYALKTPCSLQRLGLK</sequence>
<dbReference type="InParanoid" id="C3YB71"/>
<accession>C3YB71</accession>
<gene>
    <name evidence="1" type="ORF">BRAFLDRAFT_91893</name>
</gene>
<dbReference type="EMBL" id="GG666496">
    <property type="protein sequence ID" value="EEN62533.1"/>
    <property type="molecule type" value="Genomic_DNA"/>
</dbReference>
<proteinExistence type="predicted"/>
<dbReference type="STRING" id="7739.C3YB71"/>
<name>C3YB71_BRAFL</name>
<organism>
    <name type="scientific">Branchiostoma floridae</name>
    <name type="common">Florida lancelet</name>
    <name type="synonym">Amphioxus</name>
    <dbReference type="NCBI Taxonomy" id="7739"/>
    <lineage>
        <taxon>Eukaryota</taxon>
        <taxon>Metazoa</taxon>
        <taxon>Chordata</taxon>
        <taxon>Cephalochordata</taxon>
        <taxon>Leptocardii</taxon>
        <taxon>Amphioxiformes</taxon>
        <taxon>Branchiostomatidae</taxon>
        <taxon>Branchiostoma</taxon>
    </lineage>
</organism>